<dbReference type="AlphaFoldDB" id="A0A395LYZ9"/>
<accession>A0A395LYZ9</accession>
<evidence type="ECO:0000313" key="2">
    <source>
        <dbReference type="EMBL" id="RFM23727.1"/>
    </source>
</evidence>
<protein>
    <submittedName>
        <fullName evidence="2">Uncharacterized protein</fullName>
    </submittedName>
</protein>
<sequence>MIDEKAASMTQAKQRDNAWVFRKFWQVALMLGCVAAVLWGCTINPFAPRLELSERSGIGLGDQRTIDGFFRNFEFAYLTRDTALYGQLLSERFTFVYRDFDNGVDVIWPRDVELVTTSGLFRSAEILDLRWNTVVFQDGDARQVQVVRSFRLRVGFRINEVFEITGNANFTLVRDDTGSVWRLSRWRDESNF</sequence>
<comment type="caution">
    <text evidence="2">The sequence shown here is derived from an EMBL/GenBank/DDBJ whole genome shotgun (WGS) entry which is preliminary data.</text>
</comment>
<dbReference type="Proteomes" id="UP000266389">
    <property type="component" value="Unassembled WGS sequence"/>
</dbReference>
<dbReference type="EMBL" id="PHFL01000059">
    <property type="protein sequence ID" value="RFM23727.1"/>
    <property type="molecule type" value="Genomic_DNA"/>
</dbReference>
<feature type="transmembrane region" description="Helical" evidence="1">
    <location>
        <begin position="24"/>
        <end position="47"/>
    </location>
</feature>
<proteinExistence type="predicted"/>
<gene>
    <name evidence="2" type="ORF">D0433_09370</name>
</gene>
<keyword evidence="1" id="KW-0812">Transmembrane</keyword>
<name>A0A395LYZ9_9BACT</name>
<evidence type="ECO:0000313" key="3">
    <source>
        <dbReference type="Proteomes" id="UP000266389"/>
    </source>
</evidence>
<evidence type="ECO:0000256" key="1">
    <source>
        <dbReference type="SAM" id="Phobius"/>
    </source>
</evidence>
<keyword evidence="1" id="KW-0472">Membrane</keyword>
<organism evidence="2 3">
    <name type="scientific">Candidatus Thermochlorobacter aerophilus</name>
    <dbReference type="NCBI Taxonomy" id="1868324"/>
    <lineage>
        <taxon>Bacteria</taxon>
        <taxon>Pseudomonadati</taxon>
        <taxon>Chlorobiota</taxon>
        <taxon>Chlorobiia</taxon>
        <taxon>Chlorobiales</taxon>
        <taxon>Candidatus Thermochlorobacteriaceae</taxon>
        <taxon>Candidatus Thermochlorobacter</taxon>
    </lineage>
</organism>
<keyword evidence="1" id="KW-1133">Transmembrane helix</keyword>
<reference evidence="2 3" key="1">
    <citation type="journal article" date="2011" name="ISME J.">
        <title>Community ecology of hot spring cyanobacterial mats: predominant populations and their functional potential.</title>
        <authorList>
            <person name="Klatt C.G."/>
            <person name="Wood J.M."/>
            <person name="Rusch D.B."/>
            <person name="Bateson M.M."/>
            <person name="Hamamura N."/>
            <person name="Heidelberg J.F."/>
            <person name="Grossman A.R."/>
            <person name="Bhaya D."/>
            <person name="Cohan F.M."/>
            <person name="Kuhl M."/>
            <person name="Bryant D.A."/>
            <person name="Ward D.M."/>
        </authorList>
    </citation>
    <scope>NUCLEOTIDE SEQUENCE [LARGE SCALE GENOMIC DNA]</scope>
    <source>
        <strain evidence="2">OS</strain>
    </source>
</reference>